<protein>
    <submittedName>
        <fullName evidence="2">Uncharacterized protein</fullName>
    </submittedName>
</protein>
<proteinExistence type="predicted"/>
<evidence type="ECO:0000313" key="3">
    <source>
        <dbReference type="Proteomes" id="UP001240984"/>
    </source>
</evidence>
<accession>A0ABT9MYZ2</accession>
<comment type="caution">
    <text evidence="2">The sequence shown here is derived from an EMBL/GenBank/DDBJ whole genome shotgun (WGS) entry which is preliminary data.</text>
</comment>
<dbReference type="Proteomes" id="UP001240984">
    <property type="component" value="Unassembled WGS sequence"/>
</dbReference>
<name>A0ABT9MYZ2_9ACTN</name>
<gene>
    <name evidence="2" type="ORF">J2S43_005164</name>
</gene>
<feature type="region of interest" description="Disordered" evidence="1">
    <location>
        <begin position="1"/>
        <end position="20"/>
    </location>
</feature>
<evidence type="ECO:0000256" key="1">
    <source>
        <dbReference type="SAM" id="MobiDB-lite"/>
    </source>
</evidence>
<dbReference type="EMBL" id="JAUSRA010000001">
    <property type="protein sequence ID" value="MDP9796652.1"/>
    <property type="molecule type" value="Genomic_DNA"/>
</dbReference>
<reference evidence="2 3" key="1">
    <citation type="submission" date="2023-07" db="EMBL/GenBank/DDBJ databases">
        <title>Sequencing the genomes of 1000 actinobacteria strains.</title>
        <authorList>
            <person name="Klenk H.-P."/>
        </authorList>
    </citation>
    <scope>NUCLEOTIDE SEQUENCE [LARGE SCALE GENOMIC DNA]</scope>
    <source>
        <strain evidence="2 3">DSM 44710</strain>
    </source>
</reference>
<feature type="region of interest" description="Disordered" evidence="1">
    <location>
        <begin position="75"/>
        <end position="105"/>
    </location>
</feature>
<keyword evidence="3" id="KW-1185">Reference proteome</keyword>
<sequence length="105" mass="11420">MPGHAAPRLTSRSRTAPRASRRVLRARALRWLCARFGWLGAHARNVGYSGMERVTPHVCAGRGYRAVLTVCRGTGPMRRPERRRRPPRGLPAGACGLGHAGSGKV</sequence>
<evidence type="ECO:0000313" key="2">
    <source>
        <dbReference type="EMBL" id="MDP9796652.1"/>
    </source>
</evidence>
<feature type="compositionally biased region" description="Low complexity" evidence="1">
    <location>
        <begin position="7"/>
        <end position="18"/>
    </location>
</feature>
<organism evidence="2 3">
    <name type="scientific">Catenuloplanes nepalensis</name>
    <dbReference type="NCBI Taxonomy" id="587533"/>
    <lineage>
        <taxon>Bacteria</taxon>
        <taxon>Bacillati</taxon>
        <taxon>Actinomycetota</taxon>
        <taxon>Actinomycetes</taxon>
        <taxon>Micromonosporales</taxon>
        <taxon>Micromonosporaceae</taxon>
        <taxon>Catenuloplanes</taxon>
    </lineage>
</organism>
<feature type="compositionally biased region" description="Gly residues" evidence="1">
    <location>
        <begin position="95"/>
        <end position="105"/>
    </location>
</feature>